<dbReference type="Pfam" id="PF22613">
    <property type="entry name" value="Transketolase_C_1"/>
    <property type="match status" value="1"/>
</dbReference>
<dbReference type="PIRSF" id="PIRSF000156">
    <property type="entry name" value="Pyruvate_dh_E1"/>
    <property type="match status" value="1"/>
</dbReference>
<dbReference type="Gene3D" id="3.40.50.920">
    <property type="match status" value="1"/>
</dbReference>
<dbReference type="Gene3D" id="3.40.50.970">
    <property type="match status" value="2"/>
</dbReference>
<dbReference type="Pfam" id="PF17831">
    <property type="entry name" value="PDH_E1_M"/>
    <property type="match status" value="1"/>
</dbReference>
<dbReference type="InterPro" id="IPR009014">
    <property type="entry name" value="Transketo_C/PFOR_II"/>
</dbReference>
<keyword evidence="4" id="KW-0560">Oxidoreductase</keyword>
<dbReference type="InterPro" id="IPR051157">
    <property type="entry name" value="PDH/Transketolase"/>
</dbReference>
<protein>
    <recommendedName>
        <fullName evidence="3">Pyruvate dehydrogenase E1 component</fullName>
        <ecNumber evidence="2">1.2.4.1</ecNumber>
    </recommendedName>
</protein>
<dbReference type="EMBL" id="UINC01001061">
    <property type="protein sequence ID" value="SUZ69443.1"/>
    <property type="molecule type" value="Genomic_DNA"/>
</dbReference>
<dbReference type="NCBIfam" id="TIGR00759">
    <property type="entry name" value="aceE"/>
    <property type="match status" value="1"/>
</dbReference>
<dbReference type="CDD" id="cd02017">
    <property type="entry name" value="TPP_E1_EcPDC_like"/>
    <property type="match status" value="1"/>
</dbReference>
<dbReference type="SUPFAM" id="SSF52922">
    <property type="entry name" value="TK C-terminal domain-like"/>
    <property type="match status" value="1"/>
</dbReference>
<evidence type="ECO:0000256" key="2">
    <source>
        <dbReference type="ARBA" id="ARBA00012281"/>
    </source>
</evidence>
<evidence type="ECO:0000259" key="9">
    <source>
        <dbReference type="Pfam" id="PF17831"/>
    </source>
</evidence>
<dbReference type="EC" id="1.2.4.1" evidence="2"/>
<reference evidence="11" key="1">
    <citation type="submission" date="2018-05" db="EMBL/GenBank/DDBJ databases">
        <authorList>
            <person name="Lanie J.A."/>
            <person name="Ng W.-L."/>
            <person name="Kazmierczak K.M."/>
            <person name="Andrzejewski T.M."/>
            <person name="Davidsen T.M."/>
            <person name="Wayne K.J."/>
            <person name="Tettelin H."/>
            <person name="Glass J.I."/>
            <person name="Rusch D."/>
            <person name="Podicherti R."/>
            <person name="Tsui H.-C.T."/>
            <person name="Winkler M.E."/>
        </authorList>
    </citation>
    <scope>NUCLEOTIDE SEQUENCE</scope>
</reference>
<accession>A0A381PVJ2</accession>
<keyword evidence="6" id="KW-0670">Pyruvate</keyword>
<organism evidence="11">
    <name type="scientific">marine metagenome</name>
    <dbReference type="NCBI Taxonomy" id="408172"/>
    <lineage>
        <taxon>unclassified sequences</taxon>
        <taxon>metagenomes</taxon>
        <taxon>ecological metagenomes</taxon>
    </lineage>
</organism>
<dbReference type="InterPro" id="IPR041621">
    <property type="entry name" value="PDH_E1_M"/>
</dbReference>
<dbReference type="InterPro" id="IPR055152">
    <property type="entry name" value="Transketolase-like_C_2"/>
</dbReference>
<evidence type="ECO:0000259" key="10">
    <source>
        <dbReference type="Pfam" id="PF22613"/>
    </source>
</evidence>
<dbReference type="InterPro" id="IPR004660">
    <property type="entry name" value="PDH_E1"/>
</dbReference>
<dbReference type="Pfam" id="PF00456">
    <property type="entry name" value="Transketolase_N"/>
    <property type="match status" value="1"/>
</dbReference>
<comment type="catalytic activity">
    <reaction evidence="7">
        <text>N(6)-[(R)-lipoyl]-L-lysyl-[protein] + pyruvate + H(+) = N(6)-[(R)-S(8)-acetyldihydrolipoyl]-L-lysyl-[protein] + CO2</text>
        <dbReference type="Rhea" id="RHEA:19189"/>
        <dbReference type="Rhea" id="RHEA-COMP:10474"/>
        <dbReference type="Rhea" id="RHEA-COMP:10478"/>
        <dbReference type="ChEBI" id="CHEBI:15361"/>
        <dbReference type="ChEBI" id="CHEBI:15378"/>
        <dbReference type="ChEBI" id="CHEBI:16526"/>
        <dbReference type="ChEBI" id="CHEBI:83099"/>
        <dbReference type="ChEBI" id="CHEBI:83111"/>
        <dbReference type="EC" id="1.2.4.1"/>
    </reaction>
</comment>
<evidence type="ECO:0000256" key="4">
    <source>
        <dbReference type="ARBA" id="ARBA00023002"/>
    </source>
</evidence>
<gene>
    <name evidence="11" type="ORF">METZ01_LOCUS22297</name>
</gene>
<evidence type="ECO:0000259" key="8">
    <source>
        <dbReference type="Pfam" id="PF00456"/>
    </source>
</evidence>
<sequence length="895" mass="101015">MVMHDDVNPEETIEWLEALKSVMDEEGPERAHYLLARLQSNIIQEGHFASSATINTPYCNTILPQNEERMPGDMFMERQIRGYVRWNALAMVMRANQRNPNLGGHLSTFTSSATLYDVGFNYFFRGPDDNGEGDLIYYQGHSSPGIYARSFVEGRLDEEQLDKFRQEVNGDGLSSYPHPWLMPDYWQFPTVSMGLGPIQAIYQAHIMKYLTNRSLLKESDRKIWAFLGDGEMDEPESLGAIGKAGREQLDNLIFVINCNLQRLDGPVRGNGKVIQELEGIFRGAGWNVIKVIWGRHWDPLFQADKEGILQARMDEVVDGEYQNYVSRGGSYTREHFFGKSPELLKMVEHLSDSDIMALNRGGHDPYKVYAAYARAVKANGKPTVILAKTIKGYAFGAAAEALNASHQVKKLDIESLKKFRDRFGIPIKDTKLEGVPYYRPPEKSLELKYMHKVRESLGGAVPQRRTETYALKVSSIDAFDKQLQGSGDREQSTTMAFVRILSTLCKDKAFGERVVPIVPDEARTFGMEGMFGQLGIYSAVGQLYDPADSKQVTFYREDKKGQMLEEGITESGAFSAWLAAATSYSVNNFPLIPFYIYYSMFGFQRVGDLCWAAGDSQARGFLIGATAGRTTLNGEGLQHQDGHSHVLASTIPNCVNYDPAYAYELAVIVQNGLKRMYVNMESVFFYITTMNENYQQPAMPKGVEEGIIKGMYLLEDGNAKDYQVSKSVDKNLRLRLLGSGTILREVRKAAKILREQFSVSVDVWSVTSFNELRREALEVSRKNMLYPEKKTKKSFVTQQLEKQSGPVIAATDYMKVYSDQIREYVPDSYRVLGTDGFGRSDSREQLRHFFEVDSKFIVLAALTELKDVKVLTAKAITDYMKKSGIDKNKVSPLTQ</sequence>
<feature type="domain" description="Pyruvate dehydrogenase E1 component middle" evidence="9">
    <location>
        <begin position="478"/>
        <end position="697"/>
    </location>
</feature>
<feature type="domain" description="Transketolase N-terminal" evidence="8">
    <location>
        <begin position="135"/>
        <end position="295"/>
    </location>
</feature>
<dbReference type="FunFam" id="3.40.50.970:FF:000011">
    <property type="entry name" value="Pyruvate dehydrogenase E1 component"/>
    <property type="match status" value="1"/>
</dbReference>
<dbReference type="AlphaFoldDB" id="A0A381PVJ2"/>
<keyword evidence="5" id="KW-0786">Thiamine pyrophosphate</keyword>
<dbReference type="GO" id="GO:0004739">
    <property type="term" value="F:pyruvate dehydrogenase (acetyl-transferring) activity"/>
    <property type="evidence" value="ECO:0007669"/>
    <property type="project" value="UniProtKB-EC"/>
</dbReference>
<evidence type="ECO:0000256" key="3">
    <source>
        <dbReference type="ARBA" id="ARBA00017172"/>
    </source>
</evidence>
<evidence type="ECO:0000256" key="5">
    <source>
        <dbReference type="ARBA" id="ARBA00023052"/>
    </source>
</evidence>
<evidence type="ECO:0000313" key="11">
    <source>
        <dbReference type="EMBL" id="SUZ69443.1"/>
    </source>
</evidence>
<evidence type="ECO:0000256" key="6">
    <source>
        <dbReference type="ARBA" id="ARBA00023317"/>
    </source>
</evidence>
<dbReference type="SUPFAM" id="SSF52518">
    <property type="entry name" value="Thiamin diphosphate-binding fold (THDP-binding)"/>
    <property type="match status" value="2"/>
</dbReference>
<dbReference type="InterPro" id="IPR005474">
    <property type="entry name" value="Transketolase_N"/>
</dbReference>
<dbReference type="InterPro" id="IPR029061">
    <property type="entry name" value="THDP-binding"/>
</dbReference>
<dbReference type="PANTHER" id="PTHR43825">
    <property type="entry name" value="PYRUVATE DEHYDROGENASE E1 COMPONENT"/>
    <property type="match status" value="1"/>
</dbReference>
<proteinExistence type="predicted"/>
<comment type="cofactor">
    <cofactor evidence="1">
        <name>thiamine diphosphate</name>
        <dbReference type="ChEBI" id="CHEBI:58937"/>
    </cofactor>
</comment>
<evidence type="ECO:0000256" key="7">
    <source>
        <dbReference type="ARBA" id="ARBA00051231"/>
    </source>
</evidence>
<dbReference type="InterPro" id="IPR035807">
    <property type="entry name" value="PDC_E1_N"/>
</dbReference>
<feature type="domain" description="Transketolase-like C-terminal" evidence="10">
    <location>
        <begin position="722"/>
        <end position="853"/>
    </location>
</feature>
<name>A0A381PVJ2_9ZZZZ</name>
<dbReference type="PANTHER" id="PTHR43825:SF3">
    <property type="entry name" value="PYRUVATE DEHYDROGENASE E1 COMPONENT"/>
    <property type="match status" value="1"/>
</dbReference>
<evidence type="ECO:0000256" key="1">
    <source>
        <dbReference type="ARBA" id="ARBA00001964"/>
    </source>
</evidence>